<dbReference type="Gramene" id="TKV94274">
    <property type="protein sequence ID" value="TKV94274"/>
    <property type="gene ID" value="SEVIR_9G283000v2"/>
</dbReference>
<protein>
    <submittedName>
        <fullName evidence="2">Uncharacterized protein</fullName>
    </submittedName>
</protein>
<dbReference type="EMBL" id="CM016560">
    <property type="protein sequence ID" value="TKV94274.1"/>
    <property type="molecule type" value="Genomic_DNA"/>
</dbReference>
<accession>A0A4U6T0U9</accession>
<evidence type="ECO:0000313" key="3">
    <source>
        <dbReference type="Proteomes" id="UP000298652"/>
    </source>
</evidence>
<proteinExistence type="predicted"/>
<keyword evidence="3" id="KW-1185">Reference proteome</keyword>
<dbReference type="Proteomes" id="UP000298652">
    <property type="component" value="Chromosome 9"/>
</dbReference>
<feature type="compositionally biased region" description="Gly residues" evidence="1">
    <location>
        <begin position="41"/>
        <end position="52"/>
    </location>
</feature>
<feature type="compositionally biased region" description="Gly residues" evidence="1">
    <location>
        <begin position="74"/>
        <end position="83"/>
    </location>
</feature>
<name>A0A4U6T0U9_SETVI</name>
<gene>
    <name evidence="2" type="ORF">SEVIR_9G283000v2</name>
</gene>
<reference evidence="2" key="1">
    <citation type="submission" date="2019-03" db="EMBL/GenBank/DDBJ databases">
        <title>WGS assembly of Setaria viridis.</title>
        <authorList>
            <person name="Huang P."/>
            <person name="Jenkins J."/>
            <person name="Grimwood J."/>
            <person name="Barry K."/>
            <person name="Healey A."/>
            <person name="Mamidi S."/>
            <person name="Sreedasyam A."/>
            <person name="Shu S."/>
            <person name="Feldman M."/>
            <person name="Wu J."/>
            <person name="Yu Y."/>
            <person name="Chen C."/>
            <person name="Johnson J."/>
            <person name="Rokhsar D."/>
            <person name="Baxter I."/>
            <person name="Schmutz J."/>
            <person name="Brutnell T."/>
            <person name="Kellogg E."/>
        </authorList>
    </citation>
    <scope>NUCLEOTIDE SEQUENCE [LARGE SCALE GENOMIC DNA]</scope>
</reference>
<feature type="compositionally biased region" description="Acidic residues" evidence="1">
    <location>
        <begin position="1"/>
        <end position="11"/>
    </location>
</feature>
<organism evidence="2 3">
    <name type="scientific">Setaria viridis</name>
    <name type="common">Green bristlegrass</name>
    <name type="synonym">Setaria italica subsp. viridis</name>
    <dbReference type="NCBI Taxonomy" id="4556"/>
    <lineage>
        <taxon>Eukaryota</taxon>
        <taxon>Viridiplantae</taxon>
        <taxon>Streptophyta</taxon>
        <taxon>Embryophyta</taxon>
        <taxon>Tracheophyta</taxon>
        <taxon>Spermatophyta</taxon>
        <taxon>Magnoliopsida</taxon>
        <taxon>Liliopsida</taxon>
        <taxon>Poales</taxon>
        <taxon>Poaceae</taxon>
        <taxon>PACMAD clade</taxon>
        <taxon>Panicoideae</taxon>
        <taxon>Panicodae</taxon>
        <taxon>Paniceae</taxon>
        <taxon>Cenchrinae</taxon>
        <taxon>Setaria</taxon>
    </lineage>
</organism>
<feature type="compositionally biased region" description="Low complexity" evidence="1">
    <location>
        <begin position="53"/>
        <end position="62"/>
    </location>
</feature>
<feature type="region of interest" description="Disordered" evidence="1">
    <location>
        <begin position="1"/>
        <end position="92"/>
    </location>
</feature>
<dbReference type="AlphaFoldDB" id="A0A4U6T0U9"/>
<evidence type="ECO:0000256" key="1">
    <source>
        <dbReference type="SAM" id="MobiDB-lite"/>
    </source>
</evidence>
<sequence length="114" mass="11582">MGGIELEEEWGGDAPGRPASTDGVQGCRGGGYFFAGRREGGGGIGRSGGGPGVREAAALSSRGRLRRPPQPAGTGSGGGGVGHGGRESNRMRMLARGAHTWHWLAKFGQREPAG</sequence>
<evidence type="ECO:0000313" key="2">
    <source>
        <dbReference type="EMBL" id="TKV94274.1"/>
    </source>
</evidence>